<accession>A0A5E4E5K9</accession>
<dbReference type="Proteomes" id="UP000327085">
    <property type="component" value="Chromosome 2"/>
</dbReference>
<organism evidence="3 4">
    <name type="scientific">Prunus dulcis</name>
    <name type="common">Almond</name>
    <name type="synonym">Amygdalus dulcis</name>
    <dbReference type="NCBI Taxonomy" id="3755"/>
    <lineage>
        <taxon>Eukaryota</taxon>
        <taxon>Viridiplantae</taxon>
        <taxon>Streptophyta</taxon>
        <taxon>Embryophyta</taxon>
        <taxon>Tracheophyta</taxon>
        <taxon>Spermatophyta</taxon>
        <taxon>Magnoliopsida</taxon>
        <taxon>eudicotyledons</taxon>
        <taxon>Gunneridae</taxon>
        <taxon>Pentapetalae</taxon>
        <taxon>rosids</taxon>
        <taxon>fabids</taxon>
        <taxon>Rosales</taxon>
        <taxon>Rosaceae</taxon>
        <taxon>Amygdaloideae</taxon>
        <taxon>Amygdaleae</taxon>
        <taxon>Prunus</taxon>
    </lineage>
</organism>
<dbReference type="InParanoid" id="A0A5E4E5K9"/>
<evidence type="ECO:0000256" key="1">
    <source>
        <dbReference type="ARBA" id="ARBA00005711"/>
    </source>
</evidence>
<dbReference type="OMA" id="RVNTWET"/>
<dbReference type="EMBL" id="CABIKO010000003">
    <property type="protein sequence ID" value="VVA11093.1"/>
    <property type="molecule type" value="Genomic_DNA"/>
</dbReference>
<gene>
    <name evidence="3" type="ORF">ALMOND_2B011497</name>
</gene>
<evidence type="ECO:0000259" key="2">
    <source>
        <dbReference type="Pfam" id="PF03763"/>
    </source>
</evidence>
<comment type="similarity">
    <text evidence="1">Belongs to the remorin family.</text>
</comment>
<evidence type="ECO:0000313" key="3">
    <source>
        <dbReference type="EMBL" id="VVA11093.1"/>
    </source>
</evidence>
<protein>
    <submittedName>
        <fullName evidence="3">PREDICTED: remorin</fullName>
    </submittedName>
</protein>
<dbReference type="PANTHER" id="PTHR31775">
    <property type="entry name" value="OS02G0117200 PROTEIN"/>
    <property type="match status" value="1"/>
</dbReference>
<dbReference type="PANTHER" id="PTHR31775:SF31">
    <property type="entry name" value="REMORIN-LIKE"/>
    <property type="match status" value="1"/>
</dbReference>
<sequence>MVYSFLCKSFTEIRKEVIQCRVNTWETKQKAKVDNKADKMKAINEEKKNASEIDLEALGKKIETKVEKLRHKELEKMKNKEAHSIKVIEDTKVKIEAKRTHGLQKVEKKAEKFRGSNSLPTKCFGVCADD</sequence>
<dbReference type="Pfam" id="PF03763">
    <property type="entry name" value="Remorin_C"/>
    <property type="match status" value="1"/>
</dbReference>
<proteinExistence type="inferred from homology"/>
<evidence type="ECO:0000313" key="4">
    <source>
        <dbReference type="Proteomes" id="UP000327085"/>
    </source>
</evidence>
<feature type="domain" description="Remorin C-terminal" evidence="2">
    <location>
        <begin position="20"/>
        <end position="122"/>
    </location>
</feature>
<reference evidence="4" key="1">
    <citation type="journal article" date="2020" name="Plant J.">
        <title>Transposons played a major role in the diversification between the closely related almond and peach genomes: results from the almond genome sequence.</title>
        <authorList>
            <person name="Alioto T."/>
            <person name="Alexiou K.G."/>
            <person name="Bardil A."/>
            <person name="Barteri F."/>
            <person name="Castanera R."/>
            <person name="Cruz F."/>
            <person name="Dhingra A."/>
            <person name="Duval H."/>
            <person name="Fernandez I Marti A."/>
            <person name="Frias L."/>
            <person name="Galan B."/>
            <person name="Garcia J.L."/>
            <person name="Howad W."/>
            <person name="Gomez-Garrido J."/>
            <person name="Gut M."/>
            <person name="Julca I."/>
            <person name="Morata J."/>
            <person name="Puigdomenech P."/>
            <person name="Ribeca P."/>
            <person name="Rubio Cabetas M.J."/>
            <person name="Vlasova A."/>
            <person name="Wirthensohn M."/>
            <person name="Garcia-Mas J."/>
            <person name="Gabaldon T."/>
            <person name="Casacuberta J.M."/>
            <person name="Arus P."/>
        </authorList>
    </citation>
    <scope>NUCLEOTIDE SEQUENCE [LARGE SCALE GENOMIC DNA]</scope>
    <source>
        <strain evidence="4">cv. Texas</strain>
    </source>
</reference>
<dbReference type="Gramene" id="VVA11093">
    <property type="protein sequence ID" value="VVA11093"/>
    <property type="gene ID" value="Prudul26B011497"/>
</dbReference>
<dbReference type="AlphaFoldDB" id="A0A5E4E5K9"/>
<name>A0A5E4E5K9_PRUDU</name>
<dbReference type="InterPro" id="IPR005516">
    <property type="entry name" value="Remorin_C"/>
</dbReference>